<sequence length="148" mass="16911">MNIKQPSAFGGWVYVLETGSDYNRFKVGRTKNSPMRRVKSLRTADPLLALRVGFYIPPTLPGKLSVWERCVHRFYESCRIEFIDESGEESEWFRGNPGQAVLDIECLFEEVTDFFEPGSTKVWRAYEPDVVSFYAPPSTLYGGIPWGA</sequence>
<name>A0A373FAZ4_COMTE</name>
<evidence type="ECO:0000313" key="3">
    <source>
        <dbReference type="Proteomes" id="UP000261948"/>
    </source>
</evidence>
<accession>A0A373FAZ4</accession>
<reference evidence="2 3" key="1">
    <citation type="submission" date="2018-08" db="EMBL/GenBank/DDBJ databases">
        <title>Comamonas testosteroni strain SWCO2.</title>
        <authorList>
            <person name="Jiang N."/>
            <person name="Zhang X.Z."/>
        </authorList>
    </citation>
    <scope>NUCLEOTIDE SEQUENCE [LARGE SCALE GENOMIC DNA]</scope>
    <source>
        <strain evidence="2 3">SWCO2</strain>
    </source>
</reference>
<feature type="domain" description="Bacteriophage T5 Orf172 DNA-binding" evidence="1">
    <location>
        <begin position="19"/>
        <end position="107"/>
    </location>
</feature>
<proteinExistence type="predicted"/>
<dbReference type="InterPro" id="IPR018306">
    <property type="entry name" value="Phage_T5_Orf172_DNA-bd"/>
</dbReference>
<protein>
    <recommendedName>
        <fullName evidence="1">Bacteriophage T5 Orf172 DNA-binding domain-containing protein</fullName>
    </recommendedName>
</protein>
<dbReference type="EMBL" id="QURR01000029">
    <property type="protein sequence ID" value="RGE41314.1"/>
    <property type="molecule type" value="Genomic_DNA"/>
</dbReference>
<dbReference type="Proteomes" id="UP000261948">
    <property type="component" value="Unassembled WGS sequence"/>
</dbReference>
<organism evidence="2 3">
    <name type="scientific">Comamonas testosteroni</name>
    <name type="common">Pseudomonas testosteroni</name>
    <dbReference type="NCBI Taxonomy" id="285"/>
    <lineage>
        <taxon>Bacteria</taxon>
        <taxon>Pseudomonadati</taxon>
        <taxon>Pseudomonadota</taxon>
        <taxon>Betaproteobacteria</taxon>
        <taxon>Burkholderiales</taxon>
        <taxon>Comamonadaceae</taxon>
        <taxon>Comamonas</taxon>
    </lineage>
</organism>
<evidence type="ECO:0000259" key="1">
    <source>
        <dbReference type="SMART" id="SM00974"/>
    </source>
</evidence>
<gene>
    <name evidence="2" type="ORF">DZC30_18570</name>
</gene>
<dbReference type="AlphaFoldDB" id="A0A373FAZ4"/>
<keyword evidence="3" id="KW-1185">Reference proteome</keyword>
<dbReference type="Pfam" id="PF10544">
    <property type="entry name" value="T5orf172"/>
    <property type="match status" value="1"/>
</dbReference>
<dbReference type="SMART" id="SM00974">
    <property type="entry name" value="T5orf172"/>
    <property type="match status" value="1"/>
</dbReference>
<evidence type="ECO:0000313" key="2">
    <source>
        <dbReference type="EMBL" id="RGE41314.1"/>
    </source>
</evidence>
<comment type="caution">
    <text evidence="2">The sequence shown here is derived from an EMBL/GenBank/DDBJ whole genome shotgun (WGS) entry which is preliminary data.</text>
</comment>